<proteinExistence type="predicted"/>
<dbReference type="EMBL" id="LXQA010051704">
    <property type="protein sequence ID" value="MCI03289.1"/>
    <property type="molecule type" value="Genomic_DNA"/>
</dbReference>
<keyword evidence="2" id="KW-1185">Reference proteome</keyword>
<evidence type="ECO:0000313" key="1">
    <source>
        <dbReference type="EMBL" id="MCI03289.1"/>
    </source>
</evidence>
<organism evidence="1 2">
    <name type="scientific">Trifolium medium</name>
    <dbReference type="NCBI Taxonomy" id="97028"/>
    <lineage>
        <taxon>Eukaryota</taxon>
        <taxon>Viridiplantae</taxon>
        <taxon>Streptophyta</taxon>
        <taxon>Embryophyta</taxon>
        <taxon>Tracheophyta</taxon>
        <taxon>Spermatophyta</taxon>
        <taxon>Magnoliopsida</taxon>
        <taxon>eudicotyledons</taxon>
        <taxon>Gunneridae</taxon>
        <taxon>Pentapetalae</taxon>
        <taxon>rosids</taxon>
        <taxon>fabids</taxon>
        <taxon>Fabales</taxon>
        <taxon>Fabaceae</taxon>
        <taxon>Papilionoideae</taxon>
        <taxon>50 kb inversion clade</taxon>
        <taxon>NPAAA clade</taxon>
        <taxon>Hologalegina</taxon>
        <taxon>IRL clade</taxon>
        <taxon>Trifolieae</taxon>
        <taxon>Trifolium</taxon>
    </lineage>
</organism>
<dbReference type="AlphaFoldDB" id="A0A392NVT9"/>
<accession>A0A392NVT9</accession>
<evidence type="ECO:0000313" key="2">
    <source>
        <dbReference type="Proteomes" id="UP000265520"/>
    </source>
</evidence>
<name>A0A392NVT9_9FABA</name>
<protein>
    <submittedName>
        <fullName evidence="1">Uncharacterized protein</fullName>
    </submittedName>
</protein>
<comment type="caution">
    <text evidence="1">The sequence shown here is derived from an EMBL/GenBank/DDBJ whole genome shotgun (WGS) entry which is preliminary data.</text>
</comment>
<reference evidence="1 2" key="1">
    <citation type="journal article" date="2018" name="Front. Plant Sci.">
        <title>Red Clover (Trifolium pratense) and Zigzag Clover (T. medium) - A Picture of Genomic Similarities and Differences.</title>
        <authorList>
            <person name="Dluhosova J."/>
            <person name="Istvanek J."/>
            <person name="Nedelnik J."/>
            <person name="Repkova J."/>
        </authorList>
    </citation>
    <scope>NUCLEOTIDE SEQUENCE [LARGE SCALE GENOMIC DNA]</scope>
    <source>
        <strain evidence="2">cv. 10/8</strain>
        <tissue evidence="1">Leaf</tissue>
    </source>
</reference>
<sequence length="75" mass="8010">MPPIEGVRIPQQWRQATTTVEGTEFGVATECCVAAIMGESASGNGAVLSSNNDGWCCWAMTIVSETTTVMGVRWQ</sequence>
<dbReference type="Proteomes" id="UP000265520">
    <property type="component" value="Unassembled WGS sequence"/>
</dbReference>